<proteinExistence type="predicted"/>
<sequence length="156" mass="18447">MNYFHKEYNLSKYEKLIIYLEREGIKVYELDVEPGIPYAKYVDGHIGINRNIPESLKIELIVEELGHHRKTYGNITDLTNIKNLKLEIIARREGHNILLHPDDLLKPLSKGARNIYEFSEHLNISEERLLEIIKYWKNIHGHGIHIGDYYLNLLQM</sequence>
<evidence type="ECO:0000313" key="1">
    <source>
        <dbReference type="EMBL" id="GEQ20914.1"/>
    </source>
</evidence>
<evidence type="ECO:0008006" key="7">
    <source>
        <dbReference type="Google" id="ProtNLM"/>
    </source>
</evidence>
<reference evidence="3 4" key="1">
    <citation type="submission" date="2016-01" db="EMBL/GenBank/DDBJ databases">
        <title>Characterization of the Clostridium difficile lineages that are prevalent in Hong Kong and China.</title>
        <authorList>
            <person name="Kwok J.S.-L."/>
            <person name="Lam W.-Y."/>
            <person name="Ip M."/>
            <person name="Chan T.-F."/>
            <person name="Hawkey P.M."/>
            <person name="Tsui S.K.-W."/>
        </authorList>
    </citation>
    <scope>NUCLEOTIDE SEQUENCE [LARGE SCALE GENOMIC DNA]</scope>
    <source>
        <strain evidence="3 4">300064</strain>
    </source>
</reference>
<dbReference type="EMBL" id="LRDH01000121">
    <property type="protein sequence ID" value="PPV13440.1"/>
    <property type="molecule type" value="Genomic_DNA"/>
</dbReference>
<dbReference type="Proteomes" id="UP000474042">
    <property type="component" value="Unassembled WGS sequence"/>
</dbReference>
<reference evidence="1 5" key="2">
    <citation type="submission" date="2019-07" db="EMBL/GenBank/DDBJ databases">
        <title>Whole genome shotgun sequence of Clostridium butyricum NBRC 3858.</title>
        <authorList>
            <person name="Hosoyama A."/>
            <person name="Uohara A."/>
            <person name="Ohji S."/>
            <person name="Ichikawa N."/>
        </authorList>
    </citation>
    <scope>NUCLEOTIDE SEQUENCE [LARGE SCALE GENOMIC DNA]</scope>
    <source>
        <strain evidence="1 5">NBRC 3858</strain>
    </source>
</reference>
<dbReference type="EMBL" id="WOFV02000070">
    <property type="protein sequence ID" value="NAS19386.1"/>
    <property type="molecule type" value="Genomic_DNA"/>
</dbReference>
<dbReference type="OrthoDB" id="1707128at2"/>
<dbReference type="Proteomes" id="UP000238081">
    <property type="component" value="Unassembled WGS sequence"/>
</dbReference>
<name>A0A0A6PTT3_CLOBU</name>
<evidence type="ECO:0000313" key="3">
    <source>
        <dbReference type="EMBL" id="PPV13440.1"/>
    </source>
</evidence>
<evidence type="ECO:0000313" key="4">
    <source>
        <dbReference type="Proteomes" id="UP000238081"/>
    </source>
</evidence>
<accession>A0A0A6PTT3</accession>
<dbReference type="Proteomes" id="UP000321089">
    <property type="component" value="Unassembled WGS sequence"/>
</dbReference>
<dbReference type="KEGG" id="cbut:ATN24_16440"/>
<reference evidence="2 6" key="3">
    <citation type="submission" date="2020-01" db="EMBL/GenBank/DDBJ databases">
        <title>Genome sequence of a 1,3-propanediol producer, Clostridium butyricum S3.</title>
        <authorList>
            <person name="Zhou J."/>
        </authorList>
    </citation>
    <scope>NUCLEOTIDE SEQUENCE [LARGE SCALE GENOMIC DNA]</scope>
    <source>
        <strain evidence="2 6">S3</strain>
    </source>
</reference>
<dbReference type="AlphaFoldDB" id="A0A0A6PTT3"/>
<dbReference type="EMBL" id="BKBC01000014">
    <property type="protein sequence ID" value="GEQ20914.1"/>
    <property type="molecule type" value="Genomic_DNA"/>
</dbReference>
<evidence type="ECO:0000313" key="5">
    <source>
        <dbReference type="Proteomes" id="UP000321089"/>
    </source>
</evidence>
<evidence type="ECO:0000313" key="2">
    <source>
        <dbReference type="EMBL" id="NAS19386.1"/>
    </source>
</evidence>
<organism evidence="3 4">
    <name type="scientific">Clostridium butyricum</name>
    <dbReference type="NCBI Taxonomy" id="1492"/>
    <lineage>
        <taxon>Bacteria</taxon>
        <taxon>Bacillati</taxon>
        <taxon>Bacillota</taxon>
        <taxon>Clostridia</taxon>
        <taxon>Eubacteriales</taxon>
        <taxon>Clostridiaceae</taxon>
        <taxon>Clostridium</taxon>
    </lineage>
</organism>
<gene>
    <name evidence="3" type="ORF">AWN73_16330</name>
    <name evidence="1" type="ORF">CBU02nite_14200</name>
    <name evidence="2" type="ORF">GND98_016380</name>
</gene>
<protein>
    <recommendedName>
        <fullName evidence="7">ImmA/IrrE family metallo-endopeptidase</fullName>
    </recommendedName>
</protein>
<dbReference type="RefSeq" id="WP_002582394.1">
    <property type="nucleotide sequence ID" value="NZ_BKBC01000014.1"/>
</dbReference>
<comment type="caution">
    <text evidence="3">The sequence shown here is derived from an EMBL/GenBank/DDBJ whole genome shotgun (WGS) entry which is preliminary data.</text>
</comment>
<evidence type="ECO:0000313" key="6">
    <source>
        <dbReference type="Proteomes" id="UP000474042"/>
    </source>
</evidence>